<protein>
    <submittedName>
        <fullName evidence="5">DeoR/GlpR transcriptional regulator</fullName>
    </submittedName>
</protein>
<keyword evidence="1" id="KW-0805">Transcription regulation</keyword>
<dbReference type="InterPro" id="IPR037171">
    <property type="entry name" value="NagB/RpiA_transferase-like"/>
</dbReference>
<dbReference type="AlphaFoldDB" id="A0A927CE46"/>
<dbReference type="GO" id="GO:0003700">
    <property type="term" value="F:DNA-binding transcription factor activity"/>
    <property type="evidence" value="ECO:0007669"/>
    <property type="project" value="InterPro"/>
</dbReference>
<evidence type="ECO:0000256" key="1">
    <source>
        <dbReference type="ARBA" id="ARBA00023015"/>
    </source>
</evidence>
<dbReference type="EMBL" id="JACXJA010000057">
    <property type="protein sequence ID" value="MBD2866398.1"/>
    <property type="molecule type" value="Genomic_DNA"/>
</dbReference>
<reference evidence="5" key="1">
    <citation type="submission" date="2020-09" db="EMBL/GenBank/DDBJ databases">
        <title>A novel bacterium of genus Paenibacillus, isolated from South China Sea.</title>
        <authorList>
            <person name="Huang H."/>
            <person name="Mo K."/>
            <person name="Hu Y."/>
        </authorList>
    </citation>
    <scope>NUCLEOTIDE SEQUENCE</scope>
    <source>
        <strain evidence="5">IB182363</strain>
    </source>
</reference>
<comment type="caution">
    <text evidence="5">The sequence shown here is derived from an EMBL/GenBank/DDBJ whole genome shotgun (WGS) entry which is preliminary data.</text>
</comment>
<dbReference type="PROSITE" id="PS00894">
    <property type="entry name" value="HTH_DEOR_1"/>
    <property type="match status" value="1"/>
</dbReference>
<organism evidence="5 6">
    <name type="scientific">Paenibacillus oceani</name>
    <dbReference type="NCBI Taxonomy" id="2772510"/>
    <lineage>
        <taxon>Bacteria</taxon>
        <taxon>Bacillati</taxon>
        <taxon>Bacillota</taxon>
        <taxon>Bacilli</taxon>
        <taxon>Bacillales</taxon>
        <taxon>Paenibacillaceae</taxon>
        <taxon>Paenibacillus</taxon>
    </lineage>
</organism>
<accession>A0A927CE46</accession>
<dbReference type="SMART" id="SM00420">
    <property type="entry name" value="HTH_DEOR"/>
    <property type="match status" value="1"/>
</dbReference>
<dbReference type="PANTHER" id="PTHR30363:SF44">
    <property type="entry name" value="AGA OPERON TRANSCRIPTIONAL REPRESSOR-RELATED"/>
    <property type="match status" value="1"/>
</dbReference>
<dbReference type="InterPro" id="IPR001034">
    <property type="entry name" value="DeoR_HTH"/>
</dbReference>
<name>A0A927CE46_9BACL</name>
<dbReference type="InterPro" id="IPR018356">
    <property type="entry name" value="Tscrpt_reg_HTH_DeoR_CS"/>
</dbReference>
<evidence type="ECO:0000256" key="3">
    <source>
        <dbReference type="ARBA" id="ARBA00023163"/>
    </source>
</evidence>
<keyword evidence="6" id="KW-1185">Reference proteome</keyword>
<dbReference type="SUPFAM" id="SSF46785">
    <property type="entry name" value="Winged helix' DNA-binding domain"/>
    <property type="match status" value="1"/>
</dbReference>
<gene>
    <name evidence="5" type="ORF">IDH45_30940</name>
</gene>
<dbReference type="PROSITE" id="PS51000">
    <property type="entry name" value="HTH_DEOR_2"/>
    <property type="match status" value="1"/>
</dbReference>
<dbReference type="InterPro" id="IPR014036">
    <property type="entry name" value="DeoR-like_C"/>
</dbReference>
<dbReference type="Gene3D" id="3.40.50.1360">
    <property type="match status" value="1"/>
</dbReference>
<feature type="domain" description="HTH deoR-type" evidence="4">
    <location>
        <begin position="9"/>
        <end position="64"/>
    </location>
</feature>
<dbReference type="Pfam" id="PF08220">
    <property type="entry name" value="HTH_DeoR"/>
    <property type="match status" value="1"/>
</dbReference>
<evidence type="ECO:0000313" key="6">
    <source>
        <dbReference type="Proteomes" id="UP000639396"/>
    </source>
</evidence>
<dbReference type="SMART" id="SM01134">
    <property type="entry name" value="DeoRC"/>
    <property type="match status" value="1"/>
</dbReference>
<sequence length="267" mass="28818">MQEQLLTKGEQRRQAILGMLKQKGRVSVQDIVDTLHCSEATARRDLDVLEQTDSVIRTIGGAIYDAFHTSKEASFEEKTSLSWVEKERIAAKAASLVEEGDIIGLSGGTTTYLIARELKSRSGITVVTNALNIAMELADSDGIQVVVAGGILRHKSYEMCGPLTEKVVESLNIGKMFLGIDGFALGQGLTTHSESEAQIAKILIKRSERTFVVFDQSKVGRVSLFSIAPVAAVHACITDAPLEGALQEELLKRNIRVFVAGNSAGDS</sequence>
<dbReference type="InterPro" id="IPR036388">
    <property type="entry name" value="WH-like_DNA-bd_sf"/>
</dbReference>
<dbReference type="GO" id="GO:0003677">
    <property type="term" value="F:DNA binding"/>
    <property type="evidence" value="ECO:0007669"/>
    <property type="project" value="UniProtKB-KW"/>
</dbReference>
<proteinExistence type="predicted"/>
<evidence type="ECO:0000256" key="2">
    <source>
        <dbReference type="ARBA" id="ARBA00023125"/>
    </source>
</evidence>
<dbReference type="RefSeq" id="WP_190932013.1">
    <property type="nucleotide sequence ID" value="NZ_JACXJA010000057.1"/>
</dbReference>
<keyword evidence="3" id="KW-0804">Transcription</keyword>
<evidence type="ECO:0000259" key="4">
    <source>
        <dbReference type="PROSITE" id="PS51000"/>
    </source>
</evidence>
<dbReference type="Pfam" id="PF00455">
    <property type="entry name" value="DeoRC"/>
    <property type="match status" value="1"/>
</dbReference>
<dbReference type="InterPro" id="IPR050313">
    <property type="entry name" value="Carb_Metab_HTH_regulators"/>
</dbReference>
<keyword evidence="2" id="KW-0238">DNA-binding</keyword>
<dbReference type="Gene3D" id="1.10.10.10">
    <property type="entry name" value="Winged helix-like DNA-binding domain superfamily/Winged helix DNA-binding domain"/>
    <property type="match status" value="1"/>
</dbReference>
<dbReference type="Proteomes" id="UP000639396">
    <property type="component" value="Unassembled WGS sequence"/>
</dbReference>
<dbReference type="InterPro" id="IPR036390">
    <property type="entry name" value="WH_DNA-bd_sf"/>
</dbReference>
<dbReference type="PANTHER" id="PTHR30363">
    <property type="entry name" value="HTH-TYPE TRANSCRIPTIONAL REGULATOR SRLR-RELATED"/>
    <property type="match status" value="1"/>
</dbReference>
<evidence type="ECO:0000313" key="5">
    <source>
        <dbReference type="EMBL" id="MBD2866398.1"/>
    </source>
</evidence>
<dbReference type="SUPFAM" id="SSF100950">
    <property type="entry name" value="NagB/RpiA/CoA transferase-like"/>
    <property type="match status" value="1"/>
</dbReference>